<sequence>MQSEIAKELARLRAELAELEAQQAAQPDSTSQTEPFGSEPLGSESEGQESETLEQQLEELGGLLHKELRQIPTVTALAVFALGILLGRGLR</sequence>
<evidence type="ECO:0000313" key="4">
    <source>
        <dbReference type="Proteomes" id="UP000184268"/>
    </source>
</evidence>
<protein>
    <submittedName>
        <fullName evidence="3">Uncharacterized protein</fullName>
    </submittedName>
</protein>
<name>A0A1M5NY17_9GAMM</name>
<feature type="region of interest" description="Disordered" evidence="1">
    <location>
        <begin position="18"/>
        <end position="54"/>
    </location>
</feature>
<accession>A0A1M5NY17</accession>
<evidence type="ECO:0000256" key="1">
    <source>
        <dbReference type="SAM" id="MobiDB-lite"/>
    </source>
</evidence>
<feature type="transmembrane region" description="Helical" evidence="2">
    <location>
        <begin position="71"/>
        <end position="90"/>
    </location>
</feature>
<dbReference type="EMBL" id="FQXG01000001">
    <property type="protein sequence ID" value="SHG94402.1"/>
    <property type="molecule type" value="Genomic_DNA"/>
</dbReference>
<dbReference type="Proteomes" id="UP000184268">
    <property type="component" value="Unassembled WGS sequence"/>
</dbReference>
<reference evidence="3 4" key="1">
    <citation type="submission" date="2016-11" db="EMBL/GenBank/DDBJ databases">
        <authorList>
            <person name="Jaros S."/>
            <person name="Januszkiewicz K."/>
            <person name="Wedrychowicz H."/>
        </authorList>
    </citation>
    <scope>NUCLEOTIDE SEQUENCE [LARGE SCALE GENOMIC DNA]</scope>
    <source>
        <strain evidence="3 4">DSM 16917</strain>
    </source>
</reference>
<keyword evidence="2" id="KW-1133">Transmembrane helix</keyword>
<dbReference type="STRING" id="299255.SAMN02745129_1219"/>
<keyword evidence="2" id="KW-0472">Membrane</keyword>
<keyword evidence="2" id="KW-0812">Transmembrane</keyword>
<gene>
    <name evidence="3" type="ORF">SAMN02745129_1219</name>
</gene>
<dbReference type="RefSeq" id="WP_067658471.1">
    <property type="nucleotide sequence ID" value="NZ_FQXG01000001.1"/>
</dbReference>
<proteinExistence type="predicted"/>
<organism evidence="3 4">
    <name type="scientific">Ferrimonas marina</name>
    <dbReference type="NCBI Taxonomy" id="299255"/>
    <lineage>
        <taxon>Bacteria</taxon>
        <taxon>Pseudomonadati</taxon>
        <taxon>Pseudomonadota</taxon>
        <taxon>Gammaproteobacteria</taxon>
        <taxon>Alteromonadales</taxon>
        <taxon>Ferrimonadaceae</taxon>
        <taxon>Ferrimonas</taxon>
    </lineage>
</organism>
<evidence type="ECO:0000313" key="3">
    <source>
        <dbReference type="EMBL" id="SHG94402.1"/>
    </source>
</evidence>
<evidence type="ECO:0000256" key="2">
    <source>
        <dbReference type="SAM" id="Phobius"/>
    </source>
</evidence>
<keyword evidence="4" id="KW-1185">Reference proteome</keyword>
<dbReference type="AlphaFoldDB" id="A0A1M5NY17"/>